<evidence type="ECO:0008006" key="4">
    <source>
        <dbReference type="Google" id="ProtNLM"/>
    </source>
</evidence>
<keyword evidence="1" id="KW-1133">Transmembrane helix</keyword>
<comment type="caution">
    <text evidence="2">The sequence shown here is derived from an EMBL/GenBank/DDBJ whole genome shotgun (WGS) entry which is preliminary data.</text>
</comment>
<reference evidence="2" key="1">
    <citation type="submission" date="2020-10" db="EMBL/GenBank/DDBJ databases">
        <authorList>
            <person name="Gilroy R."/>
        </authorList>
    </citation>
    <scope>NUCLEOTIDE SEQUENCE</scope>
    <source>
        <strain evidence="2">CHK178-757</strain>
    </source>
</reference>
<proteinExistence type="predicted"/>
<sequence>MNPNFYSFWENMWFVVLILAVALVAGIIACIRYYKKNRKITAAVTVGEIREDLAVNPTMTTSRGVPLALAVSSMKVTFKFSNDGQVILDVPGTDAARLVRGMRGQLCYRGGSFISFVPEK</sequence>
<name>A0A9D1F5P3_9FIRM</name>
<organism evidence="2 3">
    <name type="scientific">Candidatus Scybalocola faecigallinarum</name>
    <dbReference type="NCBI Taxonomy" id="2840941"/>
    <lineage>
        <taxon>Bacteria</taxon>
        <taxon>Bacillati</taxon>
        <taxon>Bacillota</taxon>
        <taxon>Clostridia</taxon>
        <taxon>Lachnospirales</taxon>
        <taxon>Lachnospiraceae</taxon>
        <taxon>Lachnospiraceae incertae sedis</taxon>
        <taxon>Candidatus Scybalocola (ex Gilroy et al. 2021)</taxon>
    </lineage>
</organism>
<protein>
    <recommendedName>
        <fullName evidence="4">DUF2500 domain-containing protein</fullName>
    </recommendedName>
</protein>
<gene>
    <name evidence="2" type="ORF">IAB46_10545</name>
</gene>
<evidence type="ECO:0000313" key="3">
    <source>
        <dbReference type="Proteomes" id="UP000823927"/>
    </source>
</evidence>
<reference evidence="2" key="2">
    <citation type="journal article" date="2021" name="PeerJ">
        <title>Extensive microbial diversity within the chicken gut microbiome revealed by metagenomics and culture.</title>
        <authorList>
            <person name="Gilroy R."/>
            <person name="Ravi A."/>
            <person name="Getino M."/>
            <person name="Pursley I."/>
            <person name="Horton D.L."/>
            <person name="Alikhan N.F."/>
            <person name="Baker D."/>
            <person name="Gharbi K."/>
            <person name="Hall N."/>
            <person name="Watson M."/>
            <person name="Adriaenssens E.M."/>
            <person name="Foster-Nyarko E."/>
            <person name="Jarju S."/>
            <person name="Secka A."/>
            <person name="Antonio M."/>
            <person name="Oren A."/>
            <person name="Chaudhuri R.R."/>
            <person name="La Ragione R."/>
            <person name="Hildebrand F."/>
            <person name="Pallen M.J."/>
        </authorList>
    </citation>
    <scope>NUCLEOTIDE SEQUENCE</scope>
    <source>
        <strain evidence="2">CHK178-757</strain>
    </source>
</reference>
<dbReference type="EMBL" id="DVIT01000038">
    <property type="protein sequence ID" value="HIS47966.1"/>
    <property type="molecule type" value="Genomic_DNA"/>
</dbReference>
<keyword evidence="1" id="KW-0472">Membrane</keyword>
<evidence type="ECO:0000313" key="2">
    <source>
        <dbReference type="EMBL" id="HIS47966.1"/>
    </source>
</evidence>
<evidence type="ECO:0000256" key="1">
    <source>
        <dbReference type="SAM" id="Phobius"/>
    </source>
</evidence>
<dbReference type="AlphaFoldDB" id="A0A9D1F5P3"/>
<feature type="transmembrane region" description="Helical" evidence="1">
    <location>
        <begin position="12"/>
        <end position="34"/>
    </location>
</feature>
<dbReference type="Proteomes" id="UP000823927">
    <property type="component" value="Unassembled WGS sequence"/>
</dbReference>
<keyword evidence="1" id="KW-0812">Transmembrane</keyword>
<dbReference type="Gene3D" id="2.40.50.660">
    <property type="match status" value="1"/>
</dbReference>
<accession>A0A9D1F5P3</accession>